<dbReference type="EMBL" id="CAUYUJ010021879">
    <property type="protein sequence ID" value="CAK0907551.1"/>
    <property type="molecule type" value="Genomic_DNA"/>
</dbReference>
<evidence type="ECO:0000313" key="1">
    <source>
        <dbReference type="EMBL" id="CAK0907551.1"/>
    </source>
</evidence>
<reference evidence="1" key="1">
    <citation type="submission" date="2023-10" db="EMBL/GenBank/DDBJ databases">
        <authorList>
            <person name="Chen Y."/>
            <person name="Shah S."/>
            <person name="Dougan E. K."/>
            <person name="Thang M."/>
            <person name="Chan C."/>
        </authorList>
    </citation>
    <scope>NUCLEOTIDE SEQUENCE [LARGE SCALE GENOMIC DNA]</scope>
</reference>
<sequence length="159" mass="18136">MRKWDVATQKPRDILLNRDVSWKVCKPGRDTSLGDLDPFKLLNLANEMGSVTGYVTKMAYPRLLPEVATWSKVRDKFRAGDFGPLPVPLRKAIDAGQPIVVDHDPEGHGAQALVWGPDDIFHLEHNGDKTRKKPPHCKGLLMYQIFCWHHEKFRRGSEL</sequence>
<evidence type="ECO:0000313" key="2">
    <source>
        <dbReference type="Proteomes" id="UP001189429"/>
    </source>
</evidence>
<accession>A0ABN9YA46</accession>
<proteinExistence type="predicted"/>
<dbReference type="Proteomes" id="UP001189429">
    <property type="component" value="Unassembled WGS sequence"/>
</dbReference>
<name>A0ABN9YA46_9DINO</name>
<gene>
    <name evidence="1" type="ORF">PCOR1329_LOCUS82532</name>
</gene>
<keyword evidence="2" id="KW-1185">Reference proteome</keyword>
<comment type="caution">
    <text evidence="1">The sequence shown here is derived from an EMBL/GenBank/DDBJ whole genome shotgun (WGS) entry which is preliminary data.</text>
</comment>
<organism evidence="1 2">
    <name type="scientific">Prorocentrum cordatum</name>
    <dbReference type="NCBI Taxonomy" id="2364126"/>
    <lineage>
        <taxon>Eukaryota</taxon>
        <taxon>Sar</taxon>
        <taxon>Alveolata</taxon>
        <taxon>Dinophyceae</taxon>
        <taxon>Prorocentrales</taxon>
        <taxon>Prorocentraceae</taxon>
        <taxon>Prorocentrum</taxon>
    </lineage>
</organism>
<protein>
    <submittedName>
        <fullName evidence="1">Uncharacterized protein</fullName>
    </submittedName>
</protein>